<keyword evidence="2" id="KW-0472">Membrane</keyword>
<feature type="transmembrane region" description="Helical" evidence="2">
    <location>
        <begin position="12"/>
        <end position="30"/>
    </location>
</feature>
<feature type="transmembrane region" description="Helical" evidence="2">
    <location>
        <begin position="117"/>
        <end position="139"/>
    </location>
</feature>
<reference evidence="3 4" key="1">
    <citation type="submission" date="2016-05" db="EMBL/GenBank/DDBJ databases">
        <title>Genome sequencing reveals origins of a unique bacterial endosymbiosis in the earliest lineages of terrestrial Fungi.</title>
        <authorList>
            <consortium name="DOE Joint Genome Institute"/>
            <person name="Uehling J."/>
            <person name="Gryganskyi A."/>
            <person name="Hameed K."/>
            <person name="Tschaplinski T."/>
            <person name="Misztal P."/>
            <person name="Wu S."/>
            <person name="Desiro A."/>
            <person name="Vande Pol N."/>
            <person name="Du Z.-Y."/>
            <person name="Zienkiewicz A."/>
            <person name="Zienkiewicz K."/>
            <person name="Morin E."/>
            <person name="Tisserant E."/>
            <person name="Splivallo R."/>
            <person name="Hainaut M."/>
            <person name="Henrissat B."/>
            <person name="Ohm R."/>
            <person name="Kuo A."/>
            <person name="Yan J."/>
            <person name="Lipzen A."/>
            <person name="Nolan M."/>
            <person name="Labutti K."/>
            <person name="Barry K."/>
            <person name="Goldstein A."/>
            <person name="Labbe J."/>
            <person name="Schadt C."/>
            <person name="Tuskan G."/>
            <person name="Grigoriev I."/>
            <person name="Martin F."/>
            <person name="Vilgalys R."/>
            <person name="Bonito G."/>
        </authorList>
    </citation>
    <scope>NUCLEOTIDE SEQUENCE [LARGE SCALE GENOMIC DNA]</scope>
    <source>
        <strain evidence="3 4">AG-77</strain>
    </source>
</reference>
<gene>
    <name evidence="3" type="ORF">K457DRAFT_135324</name>
</gene>
<sequence length="354" mass="38511">MPTPQTLYKAVPFLRGSIALLTVGCFITLSSYPREPGPDFNILQQLALNATLFFSYSYSLYSNNSPNHRPLSPVYRMSLICSAFVLSWVYGMGPLVKILGNNGCNAEMFAGGSGRCIMQLSVSGVEVVWTVLMFAEGLLTDKRNRDKVYRQEMGWAIEEDDHVLASRARAAQAAAEANGVVEYRPDLSLEGGAGEPGTSGAGRRRRVVGINDDEIEGDEVELEMEPLPPYMPKARSNQAVIIDMANLRPPRQQEQQAQQQQPAEGGEYPSSHEMPEQGQEDIQGQQEQQVDQAASRMGGVSMSSSSSSSTIAPPPSAQLPPLQLAHQQQQQHPEAIHPQGGPGTGLPRVPSYSE</sequence>
<keyword evidence="4" id="KW-1185">Reference proteome</keyword>
<feature type="compositionally biased region" description="Low complexity" evidence="1">
    <location>
        <begin position="250"/>
        <end position="264"/>
    </location>
</feature>
<keyword evidence="2" id="KW-0812">Transmembrane</keyword>
<feature type="compositionally biased region" description="Low complexity" evidence="1">
    <location>
        <begin position="319"/>
        <end position="339"/>
    </location>
</feature>
<dbReference type="AlphaFoldDB" id="A0A197K4K2"/>
<evidence type="ECO:0000256" key="1">
    <source>
        <dbReference type="SAM" id="MobiDB-lite"/>
    </source>
</evidence>
<proteinExistence type="predicted"/>
<dbReference type="Proteomes" id="UP000078512">
    <property type="component" value="Unassembled WGS sequence"/>
</dbReference>
<name>A0A197K4K2_9FUNG</name>
<evidence type="ECO:0000313" key="4">
    <source>
        <dbReference type="Proteomes" id="UP000078512"/>
    </source>
</evidence>
<feature type="region of interest" description="Disordered" evidence="1">
    <location>
        <begin position="186"/>
        <end position="218"/>
    </location>
</feature>
<evidence type="ECO:0000313" key="3">
    <source>
        <dbReference type="EMBL" id="OAQ32410.1"/>
    </source>
</evidence>
<feature type="compositionally biased region" description="Gly residues" evidence="1">
    <location>
        <begin position="191"/>
        <end position="200"/>
    </location>
</feature>
<dbReference type="OrthoDB" id="2428063at2759"/>
<feature type="compositionally biased region" description="Low complexity" evidence="1">
    <location>
        <begin position="276"/>
        <end position="292"/>
    </location>
</feature>
<feature type="region of interest" description="Disordered" evidence="1">
    <location>
        <begin position="250"/>
        <end position="354"/>
    </location>
</feature>
<dbReference type="EMBL" id="KV442025">
    <property type="protein sequence ID" value="OAQ32410.1"/>
    <property type="molecule type" value="Genomic_DNA"/>
</dbReference>
<organism evidence="3 4">
    <name type="scientific">Linnemannia elongata AG-77</name>
    <dbReference type="NCBI Taxonomy" id="1314771"/>
    <lineage>
        <taxon>Eukaryota</taxon>
        <taxon>Fungi</taxon>
        <taxon>Fungi incertae sedis</taxon>
        <taxon>Mucoromycota</taxon>
        <taxon>Mortierellomycotina</taxon>
        <taxon>Mortierellomycetes</taxon>
        <taxon>Mortierellales</taxon>
        <taxon>Mortierellaceae</taxon>
        <taxon>Linnemannia</taxon>
    </lineage>
</organism>
<keyword evidence="2" id="KW-1133">Transmembrane helix</keyword>
<protein>
    <submittedName>
        <fullName evidence="3">Uncharacterized protein</fullName>
    </submittedName>
</protein>
<feature type="transmembrane region" description="Helical" evidence="2">
    <location>
        <begin position="42"/>
        <end position="61"/>
    </location>
</feature>
<accession>A0A197K4K2</accession>
<evidence type="ECO:0000256" key="2">
    <source>
        <dbReference type="SAM" id="Phobius"/>
    </source>
</evidence>
<feature type="transmembrane region" description="Helical" evidence="2">
    <location>
        <begin position="73"/>
        <end position="91"/>
    </location>
</feature>